<keyword evidence="2" id="KW-1185">Reference proteome</keyword>
<dbReference type="AlphaFoldDB" id="A0AAD5Q1V0"/>
<protein>
    <recommendedName>
        <fullName evidence="3">BZIP domain-containing protein</fullName>
    </recommendedName>
</protein>
<dbReference type="GO" id="GO:0003700">
    <property type="term" value="F:DNA-binding transcription factor activity"/>
    <property type="evidence" value="ECO:0007669"/>
    <property type="project" value="InterPro"/>
</dbReference>
<evidence type="ECO:0000313" key="1">
    <source>
        <dbReference type="EMBL" id="KAJ0391689.1"/>
    </source>
</evidence>
<organism evidence="1 2">
    <name type="scientific">Pythium insidiosum</name>
    <name type="common">Pythiosis disease agent</name>
    <dbReference type="NCBI Taxonomy" id="114742"/>
    <lineage>
        <taxon>Eukaryota</taxon>
        <taxon>Sar</taxon>
        <taxon>Stramenopiles</taxon>
        <taxon>Oomycota</taxon>
        <taxon>Peronosporomycetes</taxon>
        <taxon>Pythiales</taxon>
        <taxon>Pythiaceae</taxon>
        <taxon>Pythium</taxon>
    </lineage>
</organism>
<dbReference type="SUPFAM" id="SSF57959">
    <property type="entry name" value="Leucine zipper domain"/>
    <property type="match status" value="1"/>
</dbReference>
<sequence>MLCQPLPLRDFTAPKETSIEKRRKRNRDAMRRARVRQHSVVENLKTAVATLENELQALQTGRGLNSVEVNAEVLNKETLVVTRENIFPDDQTRFHTFYLLFRVSTKDGFIIGTRSLNLSELGGVDRSLVAEQERNKKVINALYCFIFTRTMARDPQRGGLVEVGCNVKLGGRIGNGDVQYAHTVLMDVLPTTLRWEHLCVRPLLSLTS</sequence>
<name>A0AAD5Q1V0_PYTIN</name>
<evidence type="ECO:0008006" key="3">
    <source>
        <dbReference type="Google" id="ProtNLM"/>
    </source>
</evidence>
<evidence type="ECO:0000313" key="2">
    <source>
        <dbReference type="Proteomes" id="UP001209570"/>
    </source>
</evidence>
<dbReference type="InterPro" id="IPR046347">
    <property type="entry name" value="bZIP_sf"/>
</dbReference>
<reference evidence="1" key="1">
    <citation type="submission" date="2021-12" db="EMBL/GenBank/DDBJ databases">
        <title>Prjna785345.</title>
        <authorList>
            <person name="Rujirawat T."/>
            <person name="Krajaejun T."/>
        </authorList>
    </citation>
    <scope>NUCLEOTIDE SEQUENCE</scope>
    <source>
        <strain evidence="1">Pi057C3</strain>
    </source>
</reference>
<comment type="caution">
    <text evidence="1">The sequence shown here is derived from an EMBL/GenBank/DDBJ whole genome shotgun (WGS) entry which is preliminary data.</text>
</comment>
<accession>A0AAD5Q1V0</accession>
<dbReference type="EMBL" id="JAKCXM010000890">
    <property type="protein sequence ID" value="KAJ0391689.1"/>
    <property type="molecule type" value="Genomic_DNA"/>
</dbReference>
<proteinExistence type="predicted"/>
<dbReference type="Proteomes" id="UP001209570">
    <property type="component" value="Unassembled WGS sequence"/>
</dbReference>
<gene>
    <name evidence="1" type="ORF">P43SY_010295</name>
</gene>